<evidence type="ECO:0000256" key="1">
    <source>
        <dbReference type="SAM" id="MobiDB-lite"/>
    </source>
</evidence>
<dbReference type="SUPFAM" id="SSF102712">
    <property type="entry name" value="JAB1/MPN domain"/>
    <property type="match status" value="1"/>
</dbReference>
<dbReference type="Pfam" id="PF01398">
    <property type="entry name" value="JAB"/>
    <property type="match status" value="1"/>
</dbReference>
<feature type="compositionally biased region" description="Low complexity" evidence="1">
    <location>
        <begin position="565"/>
        <end position="582"/>
    </location>
</feature>
<dbReference type="Proteomes" id="UP000198341">
    <property type="component" value="Chromosome 16"/>
</dbReference>
<feature type="compositionally biased region" description="Acidic residues" evidence="1">
    <location>
        <begin position="1"/>
        <end position="13"/>
    </location>
</feature>
<dbReference type="EMBL" id="FO082263">
    <property type="protein sequence ID" value="CCO20120.1"/>
    <property type="molecule type" value="Genomic_DNA"/>
</dbReference>
<feature type="compositionally biased region" description="Low complexity" evidence="1">
    <location>
        <begin position="14"/>
        <end position="23"/>
    </location>
</feature>
<feature type="compositionally biased region" description="Basic residues" evidence="1">
    <location>
        <begin position="49"/>
        <end position="61"/>
    </location>
</feature>
<gene>
    <name evidence="3" type="ordered locus">Bathy16g00040</name>
</gene>
<feature type="compositionally biased region" description="Polar residues" evidence="1">
    <location>
        <begin position="544"/>
        <end position="555"/>
    </location>
</feature>
<evidence type="ECO:0000313" key="4">
    <source>
        <dbReference type="Proteomes" id="UP000198341"/>
    </source>
</evidence>
<dbReference type="Gene3D" id="3.40.140.10">
    <property type="entry name" value="Cytidine Deaminase, domain 2"/>
    <property type="match status" value="1"/>
</dbReference>
<feature type="domain" description="MPN" evidence="2">
    <location>
        <begin position="344"/>
        <end position="480"/>
    </location>
</feature>
<feature type="compositionally biased region" description="Acidic residues" evidence="1">
    <location>
        <begin position="25"/>
        <end position="34"/>
    </location>
</feature>
<dbReference type="RefSeq" id="XP_007508503.1">
    <property type="nucleotide sequence ID" value="XM_007508441.1"/>
</dbReference>
<dbReference type="GO" id="GO:0008237">
    <property type="term" value="F:metallopeptidase activity"/>
    <property type="evidence" value="ECO:0007669"/>
    <property type="project" value="InterPro"/>
</dbReference>
<evidence type="ECO:0000313" key="3">
    <source>
        <dbReference type="EMBL" id="CCO20120.1"/>
    </source>
</evidence>
<dbReference type="KEGG" id="bpg:Bathy16g00040"/>
<dbReference type="InterPro" id="IPR000555">
    <property type="entry name" value="JAMM/MPN+_dom"/>
</dbReference>
<dbReference type="InterPro" id="IPR037518">
    <property type="entry name" value="MPN"/>
</dbReference>
<name>K8F5L3_9CHLO</name>
<feature type="compositionally biased region" description="Basic and acidic residues" evidence="1">
    <location>
        <begin position="583"/>
        <end position="621"/>
    </location>
</feature>
<sequence length="731" mass="81799">MGEGGGEEEEDADLALARALQAQYNEEEEEEEEFGYGTSDSEGDFRPGGAKRKRKKKKKKAVAPAPPPPPKEPKPKKEPKPVIVKERKPPAPPKDPNRKKPQKSVYDGVDLKLLISLKLLKFGEKRIAHAHPLNGEEENKLVADLLEDGTIQLNANYDGNNAEAKNFKSAASFSMFVKKLTNPAIKFTDGWANVKYDVHNKDEVEKEESAKEPRWVSLKEIRARIDPENVENILPPKPPPEPKPPKKVKEPKPPKEPKPVKPPKSPKKKKRSAQEQELARAQKYANLDGPSLARDKPQRERKKTRHNYGNGNEEDTDLHMVSCENYREPKVRNVTTKGAQPFDMLVSPSCLLVMDYHSHLCSNEIIGFLGGTWDGEKRELKITRALPAKQLPLSEEDGNAGQEVELDPSSVPDIVEKLDANGERVVGWYHSHPVFPNQPSLRDIENQSNYQKLFNDAEVIDDGDNMSEEKYAMFMRRKNCPFVGAIVGPYDLRNPSAVSDIRYFHVCSDDPKETNPRNFTPFQLEQEIIDGSSGSDMVIDAPSNEATNNVNNSASKENKEPGVFATEAAPASPAVASAGASAEAKDGEGDEKKDETLSDRVEKGEEKQEKEEKGDKTEAAKKLPATQVQMQESSIHENFGTEDAMREMKVLTERFKPGAEEAAYVESVLMNEVWKDGETKINKLEKSLLARCPSQWMRNDKETYIAEIIGCLKSTWELEPNPHAYIKPAVE</sequence>
<dbReference type="SMART" id="SM00232">
    <property type="entry name" value="JAB_MPN"/>
    <property type="match status" value="1"/>
</dbReference>
<dbReference type="PROSITE" id="PS50249">
    <property type="entry name" value="MPN"/>
    <property type="match status" value="1"/>
</dbReference>
<feature type="region of interest" description="Disordered" evidence="1">
    <location>
        <begin position="533"/>
        <end position="634"/>
    </location>
</feature>
<feature type="region of interest" description="Disordered" evidence="1">
    <location>
        <begin position="227"/>
        <end position="316"/>
    </location>
</feature>
<feature type="compositionally biased region" description="Basic and acidic residues" evidence="1">
    <location>
        <begin position="243"/>
        <end position="259"/>
    </location>
</feature>
<feature type="region of interest" description="Disordered" evidence="1">
    <location>
        <begin position="1"/>
        <end position="104"/>
    </location>
</feature>
<dbReference type="PANTHER" id="PTHR10410">
    <property type="entry name" value="EUKARYOTIC TRANSLATION INITIATION FACTOR 3 -RELATED"/>
    <property type="match status" value="1"/>
</dbReference>
<dbReference type="STRING" id="41875.K8F5L3"/>
<dbReference type="eggNOG" id="KOG1555">
    <property type="taxonomic scope" value="Eukaryota"/>
</dbReference>
<dbReference type="AlphaFoldDB" id="K8F5L3"/>
<dbReference type="OrthoDB" id="497636at2759"/>
<proteinExistence type="predicted"/>
<organism evidence="3 4">
    <name type="scientific">Bathycoccus prasinos</name>
    <dbReference type="NCBI Taxonomy" id="41875"/>
    <lineage>
        <taxon>Eukaryota</taxon>
        <taxon>Viridiplantae</taxon>
        <taxon>Chlorophyta</taxon>
        <taxon>Mamiellophyceae</taxon>
        <taxon>Mamiellales</taxon>
        <taxon>Bathycoccaceae</taxon>
        <taxon>Bathycoccus</taxon>
    </lineage>
</organism>
<protein>
    <recommendedName>
        <fullName evidence="2">MPN domain-containing protein</fullName>
    </recommendedName>
</protein>
<keyword evidence="4" id="KW-1185">Reference proteome</keyword>
<accession>K8F5L3</accession>
<dbReference type="InterPro" id="IPR050242">
    <property type="entry name" value="JAMM_MPN+_peptidase_M67A"/>
</dbReference>
<dbReference type="GeneID" id="19011169"/>
<evidence type="ECO:0000259" key="2">
    <source>
        <dbReference type="PROSITE" id="PS50249"/>
    </source>
</evidence>
<reference evidence="3 4" key="1">
    <citation type="submission" date="2011-10" db="EMBL/GenBank/DDBJ databases">
        <authorList>
            <person name="Genoscope - CEA"/>
        </authorList>
    </citation>
    <scope>NUCLEOTIDE SEQUENCE [LARGE SCALE GENOMIC DNA]</scope>
    <source>
        <strain evidence="3 4">RCC 1105</strain>
    </source>
</reference>
<feature type="compositionally biased region" description="Basic and acidic residues" evidence="1">
    <location>
        <begin position="71"/>
        <end position="89"/>
    </location>
</feature>